<feature type="transmembrane region" description="Helical" evidence="8">
    <location>
        <begin position="21"/>
        <end position="44"/>
    </location>
</feature>
<evidence type="ECO:0000256" key="5">
    <source>
        <dbReference type="ARBA" id="ARBA00022692"/>
    </source>
</evidence>
<gene>
    <name evidence="10" type="ORF">KDA_57270</name>
</gene>
<keyword evidence="7 8" id="KW-0472">Membrane</keyword>
<dbReference type="InterPro" id="IPR051449">
    <property type="entry name" value="ABC-2_transporter_component"/>
</dbReference>
<dbReference type="OrthoDB" id="3078158at2"/>
<keyword evidence="6 8" id="KW-1133">Transmembrane helix</keyword>
<feature type="transmembrane region" description="Helical" evidence="8">
    <location>
        <begin position="224"/>
        <end position="244"/>
    </location>
</feature>
<reference evidence="11" key="1">
    <citation type="submission" date="2018-12" db="EMBL/GenBank/DDBJ databases">
        <title>Tengunoibacter tsumagoiensis gen. nov., sp. nov., Dictyobacter kobayashii sp. nov., D. alpinus sp. nov., and D. joshuensis sp. nov. and description of Dictyobacteraceae fam. nov. within the order Ktedonobacterales isolated from Tengu-no-mugimeshi.</title>
        <authorList>
            <person name="Wang C.M."/>
            <person name="Zheng Y."/>
            <person name="Sakai Y."/>
            <person name="Toyoda A."/>
            <person name="Minakuchi Y."/>
            <person name="Abe K."/>
            <person name="Yokota A."/>
            <person name="Yabe S."/>
        </authorList>
    </citation>
    <scope>NUCLEOTIDE SEQUENCE [LARGE SCALE GENOMIC DNA]</scope>
    <source>
        <strain evidence="11">Uno16</strain>
    </source>
</reference>
<evidence type="ECO:0000256" key="7">
    <source>
        <dbReference type="ARBA" id="ARBA00023136"/>
    </source>
</evidence>
<keyword evidence="11" id="KW-1185">Reference proteome</keyword>
<dbReference type="Pfam" id="PF12698">
    <property type="entry name" value="ABC2_membrane_3"/>
    <property type="match status" value="1"/>
</dbReference>
<feature type="transmembrane region" description="Helical" evidence="8">
    <location>
        <begin position="298"/>
        <end position="321"/>
    </location>
</feature>
<dbReference type="Gene3D" id="3.40.1710.10">
    <property type="entry name" value="abc type-2 transporter like domain"/>
    <property type="match status" value="1"/>
</dbReference>
<dbReference type="PROSITE" id="PS51012">
    <property type="entry name" value="ABC_TM2"/>
    <property type="match status" value="1"/>
</dbReference>
<evidence type="ECO:0000256" key="8">
    <source>
        <dbReference type="SAM" id="Phobius"/>
    </source>
</evidence>
<evidence type="ECO:0000259" key="9">
    <source>
        <dbReference type="PROSITE" id="PS51012"/>
    </source>
</evidence>
<proteinExistence type="inferred from homology"/>
<keyword evidence="4" id="KW-1003">Cell membrane</keyword>
<sequence>MKTLWYIATKDLLQVAKDRSALMLMLVVPLVLIAVVGFAFGNILGTGGPSQLKVTVALSNHDDGGIGNAIRDALKINTKDLVITVNEYADTAQVTEKVKANNNSADVGIVIPAGASQAVMGDVQSGKTTKDLIQFYTLPNTTNAPVTVVRGIVNNVIQAQRIGKVSASQVHAVCNQPGNTCVPQTINDAAISTAVIRASQTSDQALVPLTVSQAEKVGPFDQVVPGYAVFFSLFGLNAVAATILQEQEDGTFRRLLIAPIQKYALLGGKMLAQFLLTLAQLLVLFAVGYFVFKMHIGSWPSVIMILIATSFAATGLGILLVSLIKTRRQISPVVTLVTLVTSAIGGAWWPLFTEPTWMQQFAKIGITAWAMEGLNGTMMFGKSFSEVLPDIVGLLIYGAICFIIALRFFRFQPKTVVA</sequence>
<comment type="similarity">
    <text evidence="2">Belongs to the ABC-2 integral membrane protein family.</text>
</comment>
<evidence type="ECO:0000313" key="10">
    <source>
        <dbReference type="EMBL" id="GCE30243.1"/>
    </source>
</evidence>
<protein>
    <recommendedName>
        <fullName evidence="9">ABC transmembrane type-2 domain-containing protein</fullName>
    </recommendedName>
</protein>
<comment type="subcellular location">
    <subcellularLocation>
        <location evidence="1">Cell membrane</location>
        <topology evidence="1">Multi-pass membrane protein</topology>
    </subcellularLocation>
</comment>
<dbReference type="AlphaFoldDB" id="A0A402BFS6"/>
<accession>A0A402BFS6</accession>
<evidence type="ECO:0000256" key="6">
    <source>
        <dbReference type="ARBA" id="ARBA00022989"/>
    </source>
</evidence>
<feature type="transmembrane region" description="Helical" evidence="8">
    <location>
        <begin position="271"/>
        <end position="292"/>
    </location>
</feature>
<feature type="transmembrane region" description="Helical" evidence="8">
    <location>
        <begin position="333"/>
        <end position="351"/>
    </location>
</feature>
<dbReference type="InterPro" id="IPR047817">
    <property type="entry name" value="ABC2_TM_bact-type"/>
</dbReference>
<keyword evidence="3" id="KW-0813">Transport</keyword>
<name>A0A402BFS6_9CHLR</name>
<organism evidence="10 11">
    <name type="scientific">Dictyobacter alpinus</name>
    <dbReference type="NCBI Taxonomy" id="2014873"/>
    <lineage>
        <taxon>Bacteria</taxon>
        <taxon>Bacillati</taxon>
        <taxon>Chloroflexota</taxon>
        <taxon>Ktedonobacteria</taxon>
        <taxon>Ktedonobacterales</taxon>
        <taxon>Dictyobacteraceae</taxon>
        <taxon>Dictyobacter</taxon>
    </lineage>
</organism>
<dbReference type="Proteomes" id="UP000287171">
    <property type="component" value="Unassembled WGS sequence"/>
</dbReference>
<evidence type="ECO:0000256" key="2">
    <source>
        <dbReference type="ARBA" id="ARBA00007783"/>
    </source>
</evidence>
<feature type="transmembrane region" description="Helical" evidence="8">
    <location>
        <begin position="387"/>
        <end position="409"/>
    </location>
</feature>
<feature type="domain" description="ABC transmembrane type-2" evidence="9">
    <location>
        <begin position="189"/>
        <end position="412"/>
    </location>
</feature>
<comment type="caution">
    <text evidence="10">The sequence shown here is derived from an EMBL/GenBank/DDBJ whole genome shotgun (WGS) entry which is preliminary data.</text>
</comment>
<evidence type="ECO:0000256" key="3">
    <source>
        <dbReference type="ARBA" id="ARBA00022448"/>
    </source>
</evidence>
<dbReference type="InterPro" id="IPR013525">
    <property type="entry name" value="ABC2_TM"/>
</dbReference>
<dbReference type="GO" id="GO:0140359">
    <property type="term" value="F:ABC-type transporter activity"/>
    <property type="evidence" value="ECO:0007669"/>
    <property type="project" value="InterPro"/>
</dbReference>
<evidence type="ECO:0000313" key="11">
    <source>
        <dbReference type="Proteomes" id="UP000287171"/>
    </source>
</evidence>
<evidence type="ECO:0000256" key="1">
    <source>
        <dbReference type="ARBA" id="ARBA00004651"/>
    </source>
</evidence>
<evidence type="ECO:0000256" key="4">
    <source>
        <dbReference type="ARBA" id="ARBA00022475"/>
    </source>
</evidence>
<keyword evidence="5 8" id="KW-0812">Transmembrane</keyword>
<dbReference type="RefSeq" id="WP_126630392.1">
    <property type="nucleotide sequence ID" value="NZ_BIFT01000002.1"/>
</dbReference>
<dbReference type="EMBL" id="BIFT01000002">
    <property type="protein sequence ID" value="GCE30243.1"/>
    <property type="molecule type" value="Genomic_DNA"/>
</dbReference>
<dbReference type="GO" id="GO:0005886">
    <property type="term" value="C:plasma membrane"/>
    <property type="evidence" value="ECO:0007669"/>
    <property type="project" value="UniProtKB-SubCell"/>
</dbReference>
<dbReference type="PANTHER" id="PTHR30294">
    <property type="entry name" value="MEMBRANE COMPONENT OF ABC TRANSPORTER YHHJ-RELATED"/>
    <property type="match status" value="1"/>
</dbReference>
<dbReference type="PANTHER" id="PTHR30294:SF38">
    <property type="entry name" value="TRANSPORT PERMEASE PROTEIN"/>
    <property type="match status" value="1"/>
</dbReference>